<comment type="caution">
    <text evidence="1">The sequence shown here is derived from an EMBL/GenBank/DDBJ whole genome shotgun (WGS) entry which is preliminary data.</text>
</comment>
<dbReference type="Proteomes" id="UP000769157">
    <property type="component" value="Unassembled WGS sequence"/>
</dbReference>
<keyword evidence="2" id="KW-1185">Reference proteome</keyword>
<gene>
    <name evidence="1" type="ORF">OGAPHI_004799</name>
</gene>
<evidence type="ECO:0000313" key="2">
    <source>
        <dbReference type="Proteomes" id="UP000769157"/>
    </source>
</evidence>
<dbReference type="RefSeq" id="XP_046060365.1">
    <property type="nucleotide sequence ID" value="XM_046205917.1"/>
</dbReference>
<sequence>MILTSLFSKVWACLSEGALESTIFTSARAFLYSKIALNATARRLTGFFLNVSRLDRSCTDGSNSSAIITYSLPPSMRLNFQSTTDSLGMYLIEPLLSNSPSGGMKETILSASNLDNRTHWWNFTSSTSIPLDPLAFPEPLASPVSPRIDASPPFKNRSFSPKTSSGIPERYDFNLMAPWISELSIWPLALISISMHSTTSKYASFFL</sequence>
<name>A0A9P8T3K2_9ASCO</name>
<organism evidence="1 2">
    <name type="scientific">Ogataea philodendri</name>
    <dbReference type="NCBI Taxonomy" id="1378263"/>
    <lineage>
        <taxon>Eukaryota</taxon>
        <taxon>Fungi</taxon>
        <taxon>Dikarya</taxon>
        <taxon>Ascomycota</taxon>
        <taxon>Saccharomycotina</taxon>
        <taxon>Pichiomycetes</taxon>
        <taxon>Pichiales</taxon>
        <taxon>Pichiaceae</taxon>
        <taxon>Ogataea</taxon>
    </lineage>
</organism>
<dbReference type="OrthoDB" id="6359816at2759"/>
<dbReference type="EMBL" id="JAEUBE010000352">
    <property type="protein sequence ID" value="KAH3664085.1"/>
    <property type="molecule type" value="Genomic_DNA"/>
</dbReference>
<reference evidence="1" key="1">
    <citation type="journal article" date="2021" name="Open Biol.">
        <title>Shared evolutionary footprints suggest mitochondrial oxidative damage underlies multiple complex I losses in fungi.</title>
        <authorList>
            <person name="Schikora-Tamarit M.A."/>
            <person name="Marcet-Houben M."/>
            <person name="Nosek J."/>
            <person name="Gabaldon T."/>
        </authorList>
    </citation>
    <scope>NUCLEOTIDE SEQUENCE</scope>
    <source>
        <strain evidence="1">CBS6075</strain>
    </source>
</reference>
<accession>A0A9P8T3K2</accession>
<reference evidence="1" key="2">
    <citation type="submission" date="2021-01" db="EMBL/GenBank/DDBJ databases">
        <authorList>
            <person name="Schikora-Tamarit M.A."/>
        </authorList>
    </citation>
    <scope>NUCLEOTIDE SEQUENCE</scope>
    <source>
        <strain evidence="1">CBS6075</strain>
    </source>
</reference>
<evidence type="ECO:0000313" key="1">
    <source>
        <dbReference type="EMBL" id="KAH3664085.1"/>
    </source>
</evidence>
<protein>
    <submittedName>
        <fullName evidence="1">Uncharacterized protein</fullName>
    </submittedName>
</protein>
<dbReference type="GeneID" id="70236764"/>
<proteinExistence type="predicted"/>
<dbReference type="AlphaFoldDB" id="A0A9P8T3K2"/>